<dbReference type="SUPFAM" id="SSF50956">
    <property type="entry name" value="Thermostable phytase (3-phytase)"/>
    <property type="match status" value="1"/>
</dbReference>
<evidence type="ECO:0000313" key="1">
    <source>
        <dbReference type="EMBL" id="GAA4921929.1"/>
    </source>
</evidence>
<proteinExistence type="predicted"/>
<reference evidence="2" key="1">
    <citation type="journal article" date="2019" name="Int. J. Syst. Evol. Microbiol.">
        <title>The Global Catalogue of Microorganisms (GCM) 10K type strain sequencing project: providing services to taxonomists for standard genome sequencing and annotation.</title>
        <authorList>
            <consortium name="The Broad Institute Genomics Platform"/>
            <consortium name="The Broad Institute Genome Sequencing Center for Infectious Disease"/>
            <person name="Wu L."/>
            <person name="Ma J."/>
        </authorList>
    </citation>
    <scope>NUCLEOTIDE SEQUENCE [LARGE SCALE GENOMIC DNA]</scope>
    <source>
        <strain evidence="2">JCM 18283</strain>
    </source>
</reference>
<gene>
    <name evidence="1" type="ORF">GCM10023313_27310</name>
</gene>
<comment type="caution">
    <text evidence="1">The sequence shown here is derived from an EMBL/GenBank/DDBJ whole genome shotgun (WGS) entry which is preliminary data.</text>
</comment>
<dbReference type="Gene3D" id="2.130.10.10">
    <property type="entry name" value="YVTN repeat-like/Quinoprotein amine dehydrogenase"/>
    <property type="match status" value="1"/>
</dbReference>
<evidence type="ECO:0000313" key="2">
    <source>
        <dbReference type="Proteomes" id="UP001501436"/>
    </source>
</evidence>
<sequence>MPAEMKMSRQKKLFALIVIVTITFTCAYAWHRYLAGKFEISGRMQSKEAKEISGITASAVNQDVFYIHNDSGDTSRIFAINNKGELLSTIYYNWGNGGIAQHDCEDISTGPGPVKGASYIYVADIGDNSASRNFVNIFRIKERAALIGKKTVGTKATAVHLVYPDGPKDAEAFMVDPVDRLMYIITKRYDSVTVYTAPLAFKANDTLKLTKRCRLFFQGLKPLKWITAADVSKDGRQVLVKNYQKVFYWRRETDEALWQTLQRKPLELPYQQEKLGEAVGFMTGGKGYLTTSEGVYAPIYYYKTPGYF</sequence>
<name>A0ABP9FZA2_9SPHI</name>
<dbReference type="InterPro" id="IPR015943">
    <property type="entry name" value="WD40/YVTN_repeat-like_dom_sf"/>
</dbReference>
<protein>
    <submittedName>
        <fullName evidence="1">Uncharacterized protein</fullName>
    </submittedName>
</protein>
<keyword evidence="2" id="KW-1185">Reference proteome</keyword>
<organism evidence="1 2">
    <name type="scientific">Mucilaginibacter defluvii</name>
    <dbReference type="NCBI Taxonomy" id="1196019"/>
    <lineage>
        <taxon>Bacteria</taxon>
        <taxon>Pseudomonadati</taxon>
        <taxon>Bacteroidota</taxon>
        <taxon>Sphingobacteriia</taxon>
        <taxon>Sphingobacteriales</taxon>
        <taxon>Sphingobacteriaceae</taxon>
        <taxon>Mucilaginibacter</taxon>
    </lineage>
</organism>
<dbReference type="Proteomes" id="UP001501436">
    <property type="component" value="Unassembled WGS sequence"/>
</dbReference>
<dbReference type="EMBL" id="BAABJI010000002">
    <property type="protein sequence ID" value="GAA4921929.1"/>
    <property type="molecule type" value="Genomic_DNA"/>
</dbReference>
<accession>A0ABP9FZA2</accession>